<dbReference type="GO" id="GO:0005041">
    <property type="term" value="F:low-density lipoprotein particle receptor activity"/>
    <property type="evidence" value="ECO:0007669"/>
    <property type="project" value="TreeGrafter"/>
</dbReference>
<feature type="domain" description="EGF-like" evidence="13">
    <location>
        <begin position="983"/>
        <end position="1020"/>
    </location>
</feature>
<dbReference type="InterPro" id="IPR002172">
    <property type="entry name" value="LDrepeatLR_classA_rpt"/>
</dbReference>
<dbReference type="PROSITE" id="PS01209">
    <property type="entry name" value="LDLRA_1"/>
    <property type="match status" value="2"/>
</dbReference>
<evidence type="ECO:0000256" key="6">
    <source>
        <dbReference type="ARBA" id="ARBA00023157"/>
    </source>
</evidence>
<evidence type="ECO:0000313" key="15">
    <source>
        <dbReference type="Proteomes" id="UP000663868"/>
    </source>
</evidence>
<dbReference type="CDD" id="cd00637">
    <property type="entry name" value="7tm_classA_rhodopsin-like"/>
    <property type="match status" value="1"/>
</dbReference>
<reference evidence="14" key="1">
    <citation type="submission" date="2021-02" db="EMBL/GenBank/DDBJ databases">
        <authorList>
            <person name="Nowell W R."/>
        </authorList>
    </citation>
    <scope>NUCLEOTIDE SEQUENCE</scope>
</reference>
<feature type="chain" id="PRO_5032844665" description="EGF-like domain-containing protein" evidence="12">
    <location>
        <begin position="22"/>
        <end position="1471"/>
    </location>
</feature>
<evidence type="ECO:0000256" key="9">
    <source>
        <dbReference type="PROSITE-ProRule" id="PRU00076"/>
    </source>
</evidence>
<feature type="disulfide bond" evidence="10">
    <location>
        <begin position="208"/>
        <end position="226"/>
    </location>
</feature>
<name>A0A819U5H9_9BILA</name>
<comment type="caution">
    <text evidence="14">The sequence shown here is derived from an EMBL/GenBank/DDBJ whole genome shotgun (WGS) entry which is preliminary data.</text>
</comment>
<evidence type="ECO:0000256" key="4">
    <source>
        <dbReference type="ARBA" id="ARBA00022989"/>
    </source>
</evidence>
<comment type="caution">
    <text evidence="9">Lacks conserved residue(s) required for the propagation of feature annotation.</text>
</comment>
<keyword evidence="2 11" id="KW-0812">Transmembrane</keyword>
<dbReference type="PANTHER" id="PTHR22722">
    <property type="entry name" value="LOW-DENSITY LIPOPROTEIN RECEPTOR-RELATED PROTEIN 2-RELATED"/>
    <property type="match status" value="1"/>
</dbReference>
<feature type="disulfide bond" evidence="10">
    <location>
        <begin position="730"/>
        <end position="745"/>
    </location>
</feature>
<evidence type="ECO:0000256" key="3">
    <source>
        <dbReference type="ARBA" id="ARBA00022737"/>
    </source>
</evidence>
<evidence type="ECO:0000256" key="11">
    <source>
        <dbReference type="SAM" id="Phobius"/>
    </source>
</evidence>
<evidence type="ECO:0000259" key="13">
    <source>
        <dbReference type="PROSITE" id="PS50026"/>
    </source>
</evidence>
<feature type="signal peptide" evidence="12">
    <location>
        <begin position="1"/>
        <end position="21"/>
    </location>
</feature>
<dbReference type="CDD" id="cd00112">
    <property type="entry name" value="LDLa"/>
    <property type="match status" value="3"/>
</dbReference>
<dbReference type="SMART" id="SM00181">
    <property type="entry name" value="EGF"/>
    <property type="match status" value="4"/>
</dbReference>
<dbReference type="Proteomes" id="UP000663868">
    <property type="component" value="Unassembled WGS sequence"/>
</dbReference>
<feature type="disulfide bond" evidence="10">
    <location>
        <begin position="629"/>
        <end position="644"/>
    </location>
</feature>
<keyword evidence="6 9" id="KW-1015">Disulfide bond</keyword>
<dbReference type="Gene3D" id="2.10.25.10">
    <property type="entry name" value="Laminin"/>
    <property type="match status" value="1"/>
</dbReference>
<keyword evidence="12" id="KW-0732">Signal</keyword>
<sequence length="1471" mass="171861">MLHLPLYAILLTSVLINWIDTGRYDWLIYSNDQKNADCVLHGYRYFCYSPDDHRSLERKASEKCVAGTLWSFAMLKTKQITSTMLIEWFIPFYLIEQYADYLNSTDSSYTNHTLICNCTNNRIGTNCEYETVSRTRELPVLVQSQRARPISSYETLTLFIDELVCNGSMPTLEWRQICDGTVHCTDGQDEFNCHLLELNQCEHDEFQCRNGMCIPKEFLFDTTLDCMDFSDEQELPETYARLDLCRTGTKLECDERVCHKDQFSCGNGLCIPWSTLVLGHSKCENYRDVAYRCETIDSIASDPKVYVGICQQTTIELETLTNTSDCITSLRHMLMAQSQKSSNVTRQLALNNMINTCAELIQYPSTTSILSPVLGMFYNRTRFEIFYASKQNFHQQMLRKPHVYCLSGSMVCNNMLMKLSNEYCMNDDEFKNLTRFSFLPISQLFCQMAIEQVPMINRTFVYSNELVIRDHARSYLCRNTNDSISLRRLNDGYVDCLYGDDERNNQYNQIQPYRYRCETVLSPRQYISYQQLGNGIKNCLDGSDEISMTVRWSLMRCDTDETYSCWVFQANGIDEDRISTVQLPYHRHCDTIWDTMNGQGEKNCSHWICAQNAYRCNRTGQCVHQTYFCDGVFDCDDGEDELNCPSIPSRWTFEEICNRTNEHFCITQEYLEDSISRRPCISYVKAGDGHMDCIGGRDERNVFSCSDHRMLGDRFLCDNQTKCLNYTIICDGVDHCLDRTDELICHWNRSSCRTGYFACKDEKRCISNRCDQNDRCSDRSHFFWCPISTSKNSSYREDKYQYVLNYEQSCYQQSPNRQITRSAKTVTTDVQTKEIFQFPLYGYCNRGFYLIISNGSKPLCFCPPSYYGNRCQYDSRRVTVRFQFDRRHRFDIPMVLSVLVSLIYNESEIIAHQFVYDVNQDNVVKYNMYLLYPRPRPRGLYSVRFEVYHTTSFLAAWQYKISPFDFLPAYRLAKILRFPVAALPVLCTGNPCQNNGSCYLMNSNQILCFCSREWHGRLCEKPLRNVTCARHSLVRDRHICICPYGYMQPRCFVRNTICEHSSPCPTISKCHALSEEPPNLYYCLCEGLMCNVRDALLTIHRNQSNDLPYLVQLLKITSDYPNVQQQVLVHPLTNFPIHIGIEMNNPRNIKLYLPEIALLFSFEADKRSVSIILHLLYINCSTTFRNFSVDLDHQPTRCHPLQDHGIPSIKFLKLFCQKTQHKGCFLMKDYLCWCNSSMLSYTECLSYHQRQTTCTHCYNHGYCVRVERAIAVVFPVRFRTFGKPRPAILLSALTSTCVFASMYSHLIQYKFINHPNHQQPWCIRENESYEKSLMQYISLFHQISPFCINILAALTIIIGTSRIKAHAHHQSTVDTLQEQARQRKDLLLGPLMCFLAQLPQIIILFLDICLYEEHRWFSHFTLMAYYISFLPQMNLFFLYILPSPLYKKLLVTETIIGKRIIPMIFRHIETK</sequence>
<evidence type="ECO:0000313" key="14">
    <source>
        <dbReference type="EMBL" id="CAF4089185.1"/>
    </source>
</evidence>
<dbReference type="EMBL" id="CAJOBB010004442">
    <property type="protein sequence ID" value="CAF4089185.1"/>
    <property type="molecule type" value="Genomic_DNA"/>
</dbReference>
<comment type="subcellular location">
    <subcellularLocation>
        <location evidence="1">Membrane</location>
        <topology evidence="1">Single-pass membrane protein</topology>
    </subcellularLocation>
</comment>
<dbReference type="InterPro" id="IPR051221">
    <property type="entry name" value="LDLR-related"/>
</dbReference>
<feature type="disulfide bond" evidence="10">
    <location>
        <begin position="201"/>
        <end position="213"/>
    </location>
</feature>
<keyword evidence="4 11" id="KW-1133">Transmembrane helix</keyword>
<evidence type="ECO:0000256" key="5">
    <source>
        <dbReference type="ARBA" id="ARBA00023136"/>
    </source>
</evidence>
<dbReference type="Gene3D" id="4.10.400.10">
    <property type="entry name" value="Low-density Lipoprotein Receptor"/>
    <property type="match status" value="3"/>
</dbReference>
<organism evidence="14 15">
    <name type="scientific">Adineta steineri</name>
    <dbReference type="NCBI Taxonomy" id="433720"/>
    <lineage>
        <taxon>Eukaryota</taxon>
        <taxon>Metazoa</taxon>
        <taxon>Spiralia</taxon>
        <taxon>Gnathifera</taxon>
        <taxon>Rotifera</taxon>
        <taxon>Eurotatoria</taxon>
        <taxon>Bdelloidea</taxon>
        <taxon>Adinetida</taxon>
        <taxon>Adinetidae</taxon>
        <taxon>Adineta</taxon>
    </lineage>
</organism>
<feature type="transmembrane region" description="Helical" evidence="11">
    <location>
        <begin position="1386"/>
        <end position="1408"/>
    </location>
</feature>
<dbReference type="PRINTS" id="PR00261">
    <property type="entry name" value="LDLRECEPTOR"/>
</dbReference>
<dbReference type="PROSITE" id="PS50068">
    <property type="entry name" value="LDLRA_2"/>
    <property type="match status" value="3"/>
</dbReference>
<dbReference type="PROSITE" id="PS00022">
    <property type="entry name" value="EGF_1"/>
    <property type="match status" value="1"/>
</dbReference>
<dbReference type="PANTHER" id="PTHR22722:SF5">
    <property type="entry name" value="LOW-DENSITY LIPOPROTEIN RECEPTOR-RELATED PROTEIN 1B"/>
    <property type="match status" value="1"/>
</dbReference>
<evidence type="ECO:0000256" key="10">
    <source>
        <dbReference type="PROSITE-ProRule" id="PRU00124"/>
    </source>
</evidence>
<gene>
    <name evidence="14" type="ORF">KXQ929_LOCUS33847</name>
</gene>
<dbReference type="SUPFAM" id="SSF57424">
    <property type="entry name" value="LDL receptor-like module"/>
    <property type="match status" value="4"/>
</dbReference>
<keyword evidence="5 11" id="KW-0472">Membrane</keyword>
<dbReference type="SUPFAM" id="SSF57196">
    <property type="entry name" value="EGF/Laminin"/>
    <property type="match status" value="2"/>
</dbReference>
<evidence type="ECO:0000256" key="7">
    <source>
        <dbReference type="ARBA" id="ARBA00023170"/>
    </source>
</evidence>
<dbReference type="InterPro" id="IPR023415">
    <property type="entry name" value="LDLR_class-A_CS"/>
</dbReference>
<dbReference type="InterPro" id="IPR036055">
    <property type="entry name" value="LDL_receptor-like_sf"/>
</dbReference>
<keyword evidence="7" id="KW-0675">Receptor</keyword>
<evidence type="ECO:0000256" key="8">
    <source>
        <dbReference type="ARBA" id="ARBA00023180"/>
    </source>
</evidence>
<proteinExistence type="predicted"/>
<dbReference type="GO" id="GO:0043235">
    <property type="term" value="C:receptor complex"/>
    <property type="evidence" value="ECO:0007669"/>
    <property type="project" value="TreeGrafter"/>
</dbReference>
<keyword evidence="8" id="KW-0325">Glycoprotein</keyword>
<dbReference type="SMART" id="SM00192">
    <property type="entry name" value="LDLa"/>
    <property type="match status" value="7"/>
</dbReference>
<feature type="transmembrane region" description="Helical" evidence="11">
    <location>
        <begin position="1420"/>
        <end position="1441"/>
    </location>
</feature>
<dbReference type="PROSITE" id="PS50026">
    <property type="entry name" value="EGF_3"/>
    <property type="match status" value="1"/>
</dbReference>
<feature type="transmembrane region" description="Helical" evidence="11">
    <location>
        <begin position="1343"/>
        <end position="1365"/>
    </location>
</feature>
<feature type="disulfide bond" evidence="9">
    <location>
        <begin position="1010"/>
        <end position="1019"/>
    </location>
</feature>
<protein>
    <recommendedName>
        <fullName evidence="13">EGF-like domain-containing protein</fullName>
    </recommendedName>
</protein>
<evidence type="ECO:0000256" key="12">
    <source>
        <dbReference type="SAM" id="SignalP"/>
    </source>
</evidence>
<evidence type="ECO:0000256" key="1">
    <source>
        <dbReference type="ARBA" id="ARBA00004167"/>
    </source>
</evidence>
<accession>A0A819U5H9</accession>
<dbReference type="InterPro" id="IPR000742">
    <property type="entry name" value="EGF"/>
</dbReference>
<keyword evidence="9" id="KW-0245">EGF-like domain</keyword>
<dbReference type="Gene3D" id="1.20.1070.10">
    <property type="entry name" value="Rhodopsin 7-helix transmembrane proteins"/>
    <property type="match status" value="1"/>
</dbReference>
<dbReference type="GO" id="GO:0005886">
    <property type="term" value="C:plasma membrane"/>
    <property type="evidence" value="ECO:0007669"/>
    <property type="project" value="TreeGrafter"/>
</dbReference>
<evidence type="ECO:0000256" key="2">
    <source>
        <dbReference type="ARBA" id="ARBA00022692"/>
    </source>
</evidence>
<keyword evidence="3" id="KW-0677">Repeat</keyword>
<dbReference type="Pfam" id="PF00057">
    <property type="entry name" value="Ldl_recept_a"/>
    <property type="match status" value="2"/>
</dbReference>